<keyword evidence="1" id="KW-0732">Signal</keyword>
<dbReference type="SMR" id="A0A0H3P9L7"/>
<gene>
    <name evidence="2" type="ordered locus">CJJ81176_0128</name>
</gene>
<feature type="chain" id="PRO_5002616888" description="Periplasmic protein" evidence="1">
    <location>
        <begin position="20"/>
        <end position="400"/>
    </location>
</feature>
<dbReference type="eggNOG" id="COG1462">
    <property type="taxonomic scope" value="Bacteria"/>
</dbReference>
<accession>A0A0H3P9L7</accession>
<feature type="signal peptide" evidence="1">
    <location>
        <begin position="1"/>
        <end position="19"/>
    </location>
</feature>
<evidence type="ECO:0000256" key="1">
    <source>
        <dbReference type="SAM" id="SignalP"/>
    </source>
</evidence>
<organism evidence="2 3">
    <name type="scientific">Campylobacter jejuni subsp. jejuni serotype O:23/36 (strain 81-176)</name>
    <dbReference type="NCBI Taxonomy" id="354242"/>
    <lineage>
        <taxon>Bacteria</taxon>
        <taxon>Pseudomonadati</taxon>
        <taxon>Campylobacterota</taxon>
        <taxon>Epsilonproteobacteria</taxon>
        <taxon>Campylobacterales</taxon>
        <taxon>Campylobacteraceae</taxon>
        <taxon>Campylobacter</taxon>
    </lineage>
</organism>
<dbReference type="RefSeq" id="WP_002868767.1">
    <property type="nucleotide sequence ID" value="NC_008787.1"/>
</dbReference>
<evidence type="ECO:0008006" key="4">
    <source>
        <dbReference type="Google" id="ProtNLM"/>
    </source>
</evidence>
<dbReference type="HOGENOM" id="CLU_051487_0_0_7"/>
<proteinExistence type="predicted"/>
<evidence type="ECO:0000313" key="2">
    <source>
        <dbReference type="EMBL" id="EAQ71959.1"/>
    </source>
</evidence>
<name>A0A0H3P9L7_CAMJJ</name>
<sequence length="400" mass="43408">MKIIKILFLGLFLSLSLNAKVVTTTSTKSSTGEGTGLTREDAINNAIIEAIGKMSGVSINSLKKSNTSVSTDNSGSNIQDNYSEQISKATKGRADTYEINSVEQDANGKYTANVTIFKTTTTKKYQVPGLSADNRRSITVFDSTLDAAKRGIGSALQQKIISDLLQSRKFNVLDRDSSGYYEMEKALIKSGDAASDEVYKLKNMLATDYILLFSISGLEGKQKTSNLTGKSKTEIEVIVDYRVLLFATRQIKFSNTLSMKVNLKDNSLSANETALKQIANRIAGDILNAIYPLKVASVENNEVIFSQSLNQGDVYECFALGKVIKDTYTKENTGRVESKTGSIEITRTSPKFSYAKITEGSVKVGDICRPLSNTGSGNGYTIGRDANYQTQEGGGVNLGF</sequence>
<evidence type="ECO:0000313" key="3">
    <source>
        <dbReference type="Proteomes" id="UP000000646"/>
    </source>
</evidence>
<dbReference type="Proteomes" id="UP000000646">
    <property type="component" value="Chromosome"/>
</dbReference>
<reference evidence="3" key="1">
    <citation type="submission" date="2006-12" db="EMBL/GenBank/DDBJ databases">
        <authorList>
            <person name="Fouts D.E."/>
            <person name="Nelson K.E."/>
            <person name="Sebastian Y."/>
        </authorList>
    </citation>
    <scope>NUCLEOTIDE SEQUENCE [LARGE SCALE GENOMIC DNA]</scope>
    <source>
        <strain evidence="3">81-176</strain>
    </source>
</reference>
<protein>
    <recommendedName>
        <fullName evidence="4">Periplasmic protein</fullName>
    </recommendedName>
</protein>
<dbReference type="AlphaFoldDB" id="A0A0H3P9L7"/>
<dbReference type="EMBL" id="CP000538">
    <property type="protein sequence ID" value="EAQ71959.1"/>
    <property type="molecule type" value="Genomic_DNA"/>
</dbReference>
<dbReference type="KEGG" id="cjj:CJJ81176_0128"/>